<proteinExistence type="predicted"/>
<dbReference type="EMBL" id="AP027041">
    <property type="protein sequence ID" value="BDU15999.1"/>
    <property type="molecule type" value="Genomic_DNA"/>
</dbReference>
<sequence>MSRHSSHQTTDHDRIRRWVEERDGSPATVRGTAERGEEAGLLRIMFRDDEDLEEIEWEDFFEKFDEEKLAFLYQDKTADGEVSRFFKFVQRE</sequence>
<evidence type="ECO:0000313" key="2">
    <source>
        <dbReference type="EMBL" id="BDU15999.1"/>
    </source>
</evidence>
<evidence type="ECO:0000256" key="1">
    <source>
        <dbReference type="SAM" id="MobiDB-lite"/>
    </source>
</evidence>
<evidence type="ECO:0000313" key="3">
    <source>
        <dbReference type="Proteomes" id="UP001317822"/>
    </source>
</evidence>
<gene>
    <name evidence="2" type="ORF">LA521A_12000</name>
</gene>
<feature type="compositionally biased region" description="Basic and acidic residues" evidence="1">
    <location>
        <begin position="9"/>
        <end position="24"/>
    </location>
</feature>
<keyword evidence="3" id="KW-1185">Reference proteome</keyword>
<accession>A0ABM8DBN3</accession>
<feature type="region of interest" description="Disordered" evidence="1">
    <location>
        <begin position="1"/>
        <end position="30"/>
    </location>
</feature>
<protein>
    <submittedName>
        <fullName evidence="2">Lipocalin/fatty-acid binding family protein</fullName>
    </submittedName>
</protein>
<name>A0ABM8DBN3_9GAMM</name>
<organism evidence="2 3">
    <name type="scientific">Lysobacter auxotrophicus</name>
    <dbReference type="NCBI Taxonomy" id="2992573"/>
    <lineage>
        <taxon>Bacteria</taxon>
        <taxon>Pseudomonadati</taxon>
        <taxon>Pseudomonadota</taxon>
        <taxon>Gammaproteobacteria</taxon>
        <taxon>Lysobacterales</taxon>
        <taxon>Lysobacteraceae</taxon>
        <taxon>Lysobacter</taxon>
    </lineage>
</organism>
<reference evidence="2 3" key="1">
    <citation type="journal article" date="2023" name="Int. J. Syst. Evol. Microbiol.">
        <title>Physiological and genomic analyses of cobalamin (vitamin B12)-auxotrophy of Lysobacter auxotrophicus sp. nov., a methionine-auxotrophic chitinolytic bacterium isolated from chitin-treated soil.</title>
        <authorList>
            <person name="Saito A."/>
            <person name="Dohra H."/>
            <person name="Hamada M."/>
            <person name="Moriuchi R."/>
            <person name="Kotsuchibashi Y."/>
            <person name="Mori K."/>
        </authorList>
    </citation>
    <scope>NUCLEOTIDE SEQUENCE [LARGE SCALE GENOMIC DNA]</scope>
    <source>
        <strain evidence="2 3">5-21a</strain>
    </source>
</reference>
<dbReference type="Proteomes" id="UP001317822">
    <property type="component" value="Chromosome"/>
</dbReference>
<dbReference type="RefSeq" id="WP_281781429.1">
    <property type="nucleotide sequence ID" value="NZ_AP027041.1"/>
</dbReference>